<accession>A0ABT6LRR5</accession>
<dbReference type="EMBL" id="JARXVH010000011">
    <property type="protein sequence ID" value="MDH6219030.1"/>
    <property type="molecule type" value="Genomic_DNA"/>
</dbReference>
<gene>
    <name evidence="1" type="ORF">M2283_006364</name>
</gene>
<dbReference type="Proteomes" id="UP001160499">
    <property type="component" value="Unassembled WGS sequence"/>
</dbReference>
<keyword evidence="2" id="KW-1185">Reference proteome</keyword>
<organism evidence="1 2">
    <name type="scientific">Streptomyces pseudovenezuelae</name>
    <dbReference type="NCBI Taxonomy" id="67350"/>
    <lineage>
        <taxon>Bacteria</taxon>
        <taxon>Bacillati</taxon>
        <taxon>Actinomycetota</taxon>
        <taxon>Actinomycetes</taxon>
        <taxon>Kitasatosporales</taxon>
        <taxon>Streptomycetaceae</taxon>
        <taxon>Streptomyces</taxon>
        <taxon>Streptomyces aurantiacus group</taxon>
    </lineage>
</organism>
<evidence type="ECO:0000313" key="1">
    <source>
        <dbReference type="EMBL" id="MDH6219030.1"/>
    </source>
</evidence>
<comment type="caution">
    <text evidence="1">The sequence shown here is derived from an EMBL/GenBank/DDBJ whole genome shotgun (WGS) entry which is preliminary data.</text>
</comment>
<proteinExistence type="predicted"/>
<protein>
    <submittedName>
        <fullName evidence="1">Uncharacterized protein</fullName>
    </submittedName>
</protein>
<name>A0ABT6LRR5_9ACTN</name>
<evidence type="ECO:0000313" key="2">
    <source>
        <dbReference type="Proteomes" id="UP001160499"/>
    </source>
</evidence>
<reference evidence="1 2" key="1">
    <citation type="submission" date="2023-04" db="EMBL/GenBank/DDBJ databases">
        <title>Forest soil microbial communities from Buena Vista Peninsula, Colon Province, Panama.</title>
        <authorList>
            <person name="Bouskill N."/>
        </authorList>
    </citation>
    <scope>NUCLEOTIDE SEQUENCE [LARGE SCALE GENOMIC DNA]</scope>
    <source>
        <strain evidence="1 2">GGS1</strain>
    </source>
</reference>
<sequence length="146" mass="15643">MKPMRELGVDDTPGILGLPWVLHLDGPVTVRRGRRRLTEVSRVPPGGMFLHPAGTTLDVELGGPLKTVHVYVADDTLRAAVGEDHGPVRLNEELGVTDPLLEQLVLALDGVARIPTNWSSRSLVNWPGGTATYAAPTVNSSPAQQD</sequence>